<feature type="domain" description="DUS-like FMN-binding" evidence="15">
    <location>
        <begin position="170"/>
        <end position="337"/>
    </location>
</feature>
<evidence type="ECO:0000256" key="5">
    <source>
        <dbReference type="ARBA" id="ARBA00022643"/>
    </source>
</evidence>
<dbReference type="InterPro" id="IPR024036">
    <property type="entry name" value="tRNA-dHydroUridine_Synthase_C"/>
</dbReference>
<comment type="function">
    <text evidence="2 12">Catalyzes the synthesis of 5,6-dihydrouridine (D), a modified base found in the D-loop of most tRNAs, via the reduction of the C5-C6 double bond in target uridines.</text>
</comment>
<dbReference type="GO" id="GO:0017150">
    <property type="term" value="F:tRNA dihydrouridine synthase activity"/>
    <property type="evidence" value="ECO:0007669"/>
    <property type="project" value="InterPro"/>
</dbReference>
<feature type="binding site" evidence="14">
    <location>
        <position position="201"/>
    </location>
    <ligand>
        <name>FMN</name>
        <dbReference type="ChEBI" id="CHEBI:58210"/>
    </ligand>
</feature>
<evidence type="ECO:0000256" key="14">
    <source>
        <dbReference type="PIRSR" id="PIRSR006621-2"/>
    </source>
</evidence>
<dbReference type="PIRSF" id="PIRSF006621">
    <property type="entry name" value="Dus"/>
    <property type="match status" value="1"/>
</dbReference>
<dbReference type="CDD" id="cd02801">
    <property type="entry name" value="DUS_like_FMN"/>
    <property type="match status" value="1"/>
</dbReference>
<comment type="catalytic activity">
    <reaction evidence="10">
        <text>a 5,6-dihydrouridine in tRNA + NADP(+) = a uridine in tRNA + NADPH + H(+)</text>
        <dbReference type="Rhea" id="RHEA:23624"/>
        <dbReference type="Rhea" id="RHEA-COMP:13339"/>
        <dbReference type="Rhea" id="RHEA-COMP:13887"/>
        <dbReference type="ChEBI" id="CHEBI:15378"/>
        <dbReference type="ChEBI" id="CHEBI:57783"/>
        <dbReference type="ChEBI" id="CHEBI:58349"/>
        <dbReference type="ChEBI" id="CHEBI:65315"/>
        <dbReference type="ChEBI" id="CHEBI:74443"/>
    </reaction>
</comment>
<comment type="similarity">
    <text evidence="12">Belongs to the dus family.</text>
</comment>
<feature type="active site" description="Proton donor" evidence="13">
    <location>
        <position position="102"/>
    </location>
</feature>
<dbReference type="Gene3D" id="1.10.1200.80">
    <property type="entry name" value="Putative flavin oxidoreducatase, domain 2"/>
    <property type="match status" value="1"/>
</dbReference>
<evidence type="ECO:0000256" key="13">
    <source>
        <dbReference type="PIRSR" id="PIRSR006621-1"/>
    </source>
</evidence>
<dbReference type="InterPro" id="IPR013785">
    <property type="entry name" value="Aldolase_TIM"/>
</dbReference>
<keyword evidence="6 12" id="KW-0819">tRNA processing</keyword>
<keyword evidence="7" id="KW-0521">NADP</keyword>
<evidence type="ECO:0000256" key="6">
    <source>
        <dbReference type="ARBA" id="ARBA00022694"/>
    </source>
</evidence>
<comment type="catalytic activity">
    <reaction evidence="11">
        <text>a 5,6-dihydrouridine in tRNA + NAD(+) = a uridine in tRNA + NADH + H(+)</text>
        <dbReference type="Rhea" id="RHEA:54452"/>
        <dbReference type="Rhea" id="RHEA-COMP:13339"/>
        <dbReference type="Rhea" id="RHEA-COMP:13887"/>
        <dbReference type="ChEBI" id="CHEBI:15378"/>
        <dbReference type="ChEBI" id="CHEBI:57540"/>
        <dbReference type="ChEBI" id="CHEBI:57945"/>
        <dbReference type="ChEBI" id="CHEBI:65315"/>
        <dbReference type="ChEBI" id="CHEBI:74443"/>
    </reaction>
</comment>
<keyword evidence="4 12" id="KW-0285">Flavoprotein</keyword>
<feature type="domain" description="DUS-like FMN-binding" evidence="15">
    <location>
        <begin position="15"/>
        <end position="147"/>
    </location>
</feature>
<protein>
    <recommendedName>
        <fullName evidence="12">tRNA-dihydrouridine synthase</fullName>
        <ecNumber evidence="12">1.3.1.-</ecNumber>
    </recommendedName>
</protein>
<accession>A0A1F7SFY6</accession>
<feature type="binding site" evidence="14">
    <location>
        <begin position="259"/>
        <end position="260"/>
    </location>
    <ligand>
        <name>FMN</name>
        <dbReference type="ChEBI" id="CHEBI:58210"/>
    </ligand>
</feature>
<dbReference type="PANTHER" id="PTHR45846:SF1">
    <property type="entry name" value="TRNA-DIHYDROURIDINE(47) SYNTHASE [NAD(P)(+)]-LIKE"/>
    <property type="match status" value="1"/>
</dbReference>
<keyword evidence="3" id="KW-0820">tRNA-binding</keyword>
<dbReference type="GO" id="GO:0000049">
    <property type="term" value="F:tRNA binding"/>
    <property type="evidence" value="ECO:0007669"/>
    <property type="project" value="UniProtKB-KW"/>
</dbReference>
<evidence type="ECO:0000256" key="10">
    <source>
        <dbReference type="ARBA" id="ARBA00048205"/>
    </source>
</evidence>
<evidence type="ECO:0000256" key="9">
    <source>
        <dbReference type="ARBA" id="ARBA00023002"/>
    </source>
</evidence>
<evidence type="ECO:0000313" key="17">
    <source>
        <dbReference type="Proteomes" id="UP000185874"/>
    </source>
</evidence>
<evidence type="ECO:0000256" key="3">
    <source>
        <dbReference type="ARBA" id="ARBA00022555"/>
    </source>
</evidence>
<proteinExistence type="inferred from homology"/>
<dbReference type="EC" id="1.3.1.-" evidence="12"/>
<comment type="caution">
    <text evidence="16">The sequence shown here is derived from an EMBL/GenBank/DDBJ whole genome shotgun (WGS) entry which is preliminary data.</text>
</comment>
<keyword evidence="14" id="KW-0547">Nucleotide-binding</keyword>
<dbReference type="Proteomes" id="UP000185874">
    <property type="component" value="Unassembled WGS sequence"/>
</dbReference>
<evidence type="ECO:0000313" key="16">
    <source>
        <dbReference type="EMBL" id="OGL52700.1"/>
    </source>
</evidence>
<keyword evidence="9 12" id="KW-0560">Oxidoreductase</keyword>
<dbReference type="PROSITE" id="PS01136">
    <property type="entry name" value="UPF0034"/>
    <property type="match status" value="1"/>
</dbReference>
<evidence type="ECO:0000256" key="2">
    <source>
        <dbReference type="ARBA" id="ARBA00002790"/>
    </source>
</evidence>
<evidence type="ECO:0000256" key="8">
    <source>
        <dbReference type="ARBA" id="ARBA00022884"/>
    </source>
</evidence>
<feature type="binding site" evidence="14">
    <location>
        <position position="141"/>
    </location>
    <ligand>
        <name>FMN</name>
        <dbReference type="ChEBI" id="CHEBI:58210"/>
    </ligand>
</feature>
<sequence>MHFRSFAKTNLLIGLSPMDGITDEAFRLTQVHIAKPDVLFTEFVNAEGLAHGGLKLFDNLLYSPEERPIIAQLFGKNPDSFYTAAIILCLLGFDGIDINFGCPARTVTQHGSGAALIDQPALASEIITAVQSAVNDFATAKVKISQLGLKPKILEIISRQSLPTNSPPTISAKTRLGINQSVINTWIPHLLKHHLDIITLHGRTLKQAYAGTADWSEIQKAAQIASGSGTLIWGNGDIQTRGQGIESCQKYNLNGVLIGRAALGNPWAFADHLPTRQERFDAALYHFQIFLKTFPHRRTDPLRRHLLAYVSGLPHASNLRSQLVRVNNLEDLLILEKEILQE</sequence>
<dbReference type="Pfam" id="PF01207">
    <property type="entry name" value="Dus"/>
    <property type="match status" value="2"/>
</dbReference>
<keyword evidence="5 12" id="KW-0288">FMN</keyword>
<dbReference type="SUPFAM" id="SSF51395">
    <property type="entry name" value="FMN-linked oxidoreductases"/>
    <property type="match status" value="1"/>
</dbReference>
<dbReference type="InterPro" id="IPR035587">
    <property type="entry name" value="DUS-like_FMN-bd"/>
</dbReference>
<dbReference type="Gene3D" id="3.20.20.70">
    <property type="entry name" value="Aldolase class I"/>
    <property type="match status" value="1"/>
</dbReference>
<dbReference type="GO" id="GO:0050660">
    <property type="term" value="F:flavin adenine dinucleotide binding"/>
    <property type="evidence" value="ECO:0007669"/>
    <property type="project" value="InterPro"/>
</dbReference>
<dbReference type="InterPro" id="IPR018517">
    <property type="entry name" value="tRNA_hU_synthase_CS"/>
</dbReference>
<evidence type="ECO:0000256" key="1">
    <source>
        <dbReference type="ARBA" id="ARBA00001917"/>
    </source>
</evidence>
<dbReference type="PANTHER" id="PTHR45846">
    <property type="entry name" value="TRNA-DIHYDROURIDINE(47) SYNTHASE [NAD(P)(+)]-LIKE"/>
    <property type="match status" value="1"/>
</dbReference>
<evidence type="ECO:0000256" key="11">
    <source>
        <dbReference type="ARBA" id="ARBA00048802"/>
    </source>
</evidence>
<organism evidence="16 17">
    <name type="scientific">Candidatus Shapirobacteria bacterium RBG_13_44_7</name>
    <dbReference type="NCBI Taxonomy" id="1802149"/>
    <lineage>
        <taxon>Bacteria</taxon>
        <taxon>Candidatus Shapironibacteriota</taxon>
    </lineage>
</organism>
<evidence type="ECO:0000256" key="4">
    <source>
        <dbReference type="ARBA" id="ARBA00022630"/>
    </source>
</evidence>
<dbReference type="InterPro" id="IPR001269">
    <property type="entry name" value="DUS_fam"/>
</dbReference>
<evidence type="ECO:0000259" key="15">
    <source>
        <dbReference type="Pfam" id="PF01207"/>
    </source>
</evidence>
<name>A0A1F7SFY6_9BACT</name>
<evidence type="ECO:0000256" key="7">
    <source>
        <dbReference type="ARBA" id="ARBA00022857"/>
    </source>
</evidence>
<comment type="cofactor">
    <cofactor evidence="1 12 14">
        <name>FMN</name>
        <dbReference type="ChEBI" id="CHEBI:58210"/>
    </cofactor>
</comment>
<gene>
    <name evidence="16" type="ORF">A3K55_01755</name>
</gene>
<dbReference type="EMBL" id="MGDJ01000023">
    <property type="protein sequence ID" value="OGL52700.1"/>
    <property type="molecule type" value="Genomic_DNA"/>
</dbReference>
<feature type="binding site" evidence="14">
    <location>
        <position position="72"/>
    </location>
    <ligand>
        <name>FMN</name>
        <dbReference type="ChEBI" id="CHEBI:58210"/>
    </ligand>
</feature>
<evidence type="ECO:0000256" key="12">
    <source>
        <dbReference type="PIRNR" id="PIRNR006621"/>
    </source>
</evidence>
<reference evidence="16 17" key="1">
    <citation type="journal article" date="2016" name="Nat. Commun.">
        <title>Thousands of microbial genomes shed light on interconnected biogeochemical processes in an aquifer system.</title>
        <authorList>
            <person name="Anantharaman K."/>
            <person name="Brown C.T."/>
            <person name="Hug L.A."/>
            <person name="Sharon I."/>
            <person name="Castelle C.J."/>
            <person name="Probst A.J."/>
            <person name="Thomas B.C."/>
            <person name="Singh A."/>
            <person name="Wilkins M.J."/>
            <person name="Karaoz U."/>
            <person name="Brodie E.L."/>
            <person name="Williams K.H."/>
            <person name="Hubbard S.S."/>
            <person name="Banfield J.F."/>
        </authorList>
    </citation>
    <scope>NUCLEOTIDE SEQUENCE [LARGE SCALE GENOMIC DNA]</scope>
</reference>
<keyword evidence="8" id="KW-0694">RNA-binding</keyword>
<dbReference type="AlphaFoldDB" id="A0A1F7SFY6"/>